<evidence type="ECO:0000313" key="11">
    <source>
        <dbReference type="Proteomes" id="UP000005239"/>
    </source>
</evidence>
<dbReference type="InterPro" id="IPR037519">
    <property type="entry name" value="LITAF_fam"/>
</dbReference>
<proteinExistence type="inferred from homology"/>
<dbReference type="Pfam" id="PF10601">
    <property type="entry name" value="zf-LITAF-like"/>
    <property type="match status" value="1"/>
</dbReference>
<dbReference type="OrthoDB" id="5852176at2759"/>
<comment type="similarity">
    <text evidence="4">Belongs to the CDIP1/LITAF family.</text>
</comment>
<evidence type="ECO:0000256" key="5">
    <source>
        <dbReference type="ARBA" id="ARBA00022723"/>
    </source>
</evidence>
<dbReference type="EnsemblMetazoa" id="PPA38492.1">
    <property type="protein sequence ID" value="PPA38492.1"/>
    <property type="gene ID" value="WBGene00276861"/>
</dbReference>
<reference evidence="10" key="2">
    <citation type="submission" date="2022-06" db="UniProtKB">
        <authorList>
            <consortium name="EnsemblMetazoa"/>
        </authorList>
    </citation>
    <scope>IDENTIFICATION</scope>
    <source>
        <strain evidence="10">PS312</strain>
    </source>
</reference>
<accession>A0A8R1YU38</accession>
<sequence>MMMRDERRKNRNSFLFRFCTHIPLHSCLSSISSRSVTVSNLQYSFRMSDSPPPSYSPPRPPPPYESQNSENIHRENTIKVSPVPFTPLATPEFHHPSVAVPTTSQQPMDPSLLSSQPDRPTVIIYQTVSPAIAPTSAPYQSLCPKCKQEVTTRQSFVTGTFTWLVALIILFFFFPLACIPFCIDSCKDVHHYCPKCSTLISVKKRFI</sequence>
<keyword evidence="9" id="KW-1133">Transmembrane helix</keyword>
<keyword evidence="9" id="KW-0812">Transmembrane</keyword>
<keyword evidence="5" id="KW-0479">Metal-binding</keyword>
<evidence type="ECO:0000256" key="4">
    <source>
        <dbReference type="ARBA" id="ARBA00005975"/>
    </source>
</evidence>
<evidence type="ECO:0000256" key="7">
    <source>
        <dbReference type="ARBA" id="ARBA00023136"/>
    </source>
</evidence>
<evidence type="ECO:0000256" key="6">
    <source>
        <dbReference type="ARBA" id="ARBA00022833"/>
    </source>
</evidence>
<feature type="region of interest" description="Disordered" evidence="8">
    <location>
        <begin position="47"/>
        <end position="69"/>
    </location>
</feature>
<dbReference type="AlphaFoldDB" id="A0A2A6CZH3"/>
<organism evidence="10 11">
    <name type="scientific">Pristionchus pacificus</name>
    <name type="common">Parasitic nematode worm</name>
    <dbReference type="NCBI Taxonomy" id="54126"/>
    <lineage>
        <taxon>Eukaryota</taxon>
        <taxon>Metazoa</taxon>
        <taxon>Ecdysozoa</taxon>
        <taxon>Nematoda</taxon>
        <taxon>Chromadorea</taxon>
        <taxon>Rhabditida</taxon>
        <taxon>Rhabditina</taxon>
        <taxon>Diplogasteromorpha</taxon>
        <taxon>Diplogasteroidea</taxon>
        <taxon>Neodiplogasteridae</taxon>
        <taxon>Pristionchus</taxon>
    </lineage>
</organism>
<dbReference type="InterPro" id="IPR006629">
    <property type="entry name" value="LITAF"/>
</dbReference>
<keyword evidence="7 9" id="KW-0472">Membrane</keyword>
<dbReference type="SMART" id="SM00714">
    <property type="entry name" value="LITAF"/>
    <property type="match status" value="1"/>
</dbReference>
<evidence type="ECO:0000256" key="9">
    <source>
        <dbReference type="SAM" id="Phobius"/>
    </source>
</evidence>
<dbReference type="GO" id="GO:0031902">
    <property type="term" value="C:late endosome membrane"/>
    <property type="evidence" value="ECO:0007669"/>
    <property type="project" value="UniProtKB-SubCell"/>
</dbReference>
<evidence type="ECO:0000256" key="2">
    <source>
        <dbReference type="ARBA" id="ARBA00004481"/>
    </source>
</evidence>
<evidence type="ECO:0000256" key="8">
    <source>
        <dbReference type="SAM" id="MobiDB-lite"/>
    </source>
</evidence>
<accession>A0A2A6CZH3</accession>
<reference evidence="11" key="1">
    <citation type="journal article" date="2008" name="Nat. Genet.">
        <title>The Pristionchus pacificus genome provides a unique perspective on nematode lifestyle and parasitism.</title>
        <authorList>
            <person name="Dieterich C."/>
            <person name="Clifton S.W."/>
            <person name="Schuster L.N."/>
            <person name="Chinwalla A."/>
            <person name="Delehaunty K."/>
            <person name="Dinkelacker I."/>
            <person name="Fulton L."/>
            <person name="Fulton R."/>
            <person name="Godfrey J."/>
            <person name="Minx P."/>
            <person name="Mitreva M."/>
            <person name="Roeseler W."/>
            <person name="Tian H."/>
            <person name="Witte H."/>
            <person name="Yang S.P."/>
            <person name="Wilson R.K."/>
            <person name="Sommer R.J."/>
        </authorList>
    </citation>
    <scope>NUCLEOTIDE SEQUENCE [LARGE SCALE GENOMIC DNA]</scope>
    <source>
        <strain evidence="11">PS312</strain>
    </source>
</reference>
<evidence type="ECO:0000313" key="10">
    <source>
        <dbReference type="EnsemblMetazoa" id="PPA38492.1"/>
    </source>
</evidence>
<evidence type="ECO:0000256" key="1">
    <source>
        <dbReference type="ARBA" id="ARBA00004414"/>
    </source>
</evidence>
<protein>
    <submittedName>
        <fullName evidence="10">LITAF domain-containing protein</fullName>
    </submittedName>
</protein>
<keyword evidence="6" id="KW-0862">Zinc</keyword>
<dbReference type="PROSITE" id="PS51837">
    <property type="entry name" value="LITAF"/>
    <property type="match status" value="1"/>
</dbReference>
<dbReference type="GO" id="GO:0008270">
    <property type="term" value="F:zinc ion binding"/>
    <property type="evidence" value="ECO:0000318"/>
    <property type="project" value="GO_Central"/>
</dbReference>
<feature type="transmembrane region" description="Helical" evidence="9">
    <location>
        <begin position="161"/>
        <end position="183"/>
    </location>
</feature>
<dbReference type="GO" id="GO:0005765">
    <property type="term" value="C:lysosomal membrane"/>
    <property type="evidence" value="ECO:0007669"/>
    <property type="project" value="UniProtKB-SubCell"/>
</dbReference>
<feature type="compositionally biased region" description="Pro residues" evidence="8">
    <location>
        <begin position="50"/>
        <end position="64"/>
    </location>
</feature>
<dbReference type="Proteomes" id="UP000005239">
    <property type="component" value="Unassembled WGS sequence"/>
</dbReference>
<dbReference type="PANTHER" id="PTHR23292:SF6">
    <property type="entry name" value="FI16602P1-RELATED"/>
    <property type="match status" value="1"/>
</dbReference>
<name>A0A2A6CZH3_PRIPA</name>
<comment type="subcellular location">
    <subcellularLocation>
        <location evidence="2">Endosome membrane</location>
        <topology evidence="2">Peripheral membrane protein</topology>
    </subcellularLocation>
    <subcellularLocation>
        <location evidence="1">Late endosome membrane</location>
    </subcellularLocation>
    <subcellularLocation>
        <location evidence="3">Lysosome membrane</location>
        <topology evidence="3">Peripheral membrane protein</topology>
        <orientation evidence="3">Cytoplasmic side</orientation>
    </subcellularLocation>
</comment>
<evidence type="ECO:0000256" key="3">
    <source>
        <dbReference type="ARBA" id="ARBA00004630"/>
    </source>
</evidence>
<gene>
    <name evidence="10" type="primary">WBGene00276861</name>
</gene>
<dbReference type="PANTHER" id="PTHR23292">
    <property type="entry name" value="LIPOPOLYSACCHARIDE-INDUCED TUMOR NECROSIS FACTOR-ALPHA FACTOR"/>
    <property type="match status" value="1"/>
</dbReference>
<keyword evidence="11" id="KW-1185">Reference proteome</keyword>